<evidence type="ECO:0000313" key="2">
    <source>
        <dbReference type="EMBL" id="TFY69721.1"/>
    </source>
</evidence>
<dbReference type="AlphaFoldDB" id="A0A4Y9Z7D5"/>
<organism evidence="2 3">
    <name type="scientific">Dentipellis fragilis</name>
    <dbReference type="NCBI Taxonomy" id="205917"/>
    <lineage>
        <taxon>Eukaryota</taxon>
        <taxon>Fungi</taxon>
        <taxon>Dikarya</taxon>
        <taxon>Basidiomycota</taxon>
        <taxon>Agaricomycotina</taxon>
        <taxon>Agaricomycetes</taxon>
        <taxon>Russulales</taxon>
        <taxon>Hericiaceae</taxon>
        <taxon>Dentipellis</taxon>
    </lineage>
</organism>
<evidence type="ECO:0000313" key="3">
    <source>
        <dbReference type="Proteomes" id="UP000298327"/>
    </source>
</evidence>
<dbReference type="Proteomes" id="UP000298327">
    <property type="component" value="Unassembled WGS sequence"/>
</dbReference>
<proteinExistence type="predicted"/>
<protein>
    <submittedName>
        <fullName evidence="2">Uncharacterized protein</fullName>
    </submittedName>
</protein>
<keyword evidence="3" id="KW-1185">Reference proteome</keyword>
<evidence type="ECO:0000256" key="1">
    <source>
        <dbReference type="SAM" id="MobiDB-lite"/>
    </source>
</evidence>
<reference evidence="2 3" key="1">
    <citation type="submission" date="2019-02" db="EMBL/GenBank/DDBJ databases">
        <title>Genome sequencing of the rare red list fungi Dentipellis fragilis.</title>
        <authorList>
            <person name="Buettner E."/>
            <person name="Kellner H."/>
        </authorList>
    </citation>
    <scope>NUCLEOTIDE SEQUENCE [LARGE SCALE GENOMIC DNA]</scope>
    <source>
        <strain evidence="2 3">DSM 105465</strain>
    </source>
</reference>
<gene>
    <name evidence="2" type="ORF">EVG20_g3029</name>
</gene>
<dbReference type="EMBL" id="SEOQ01000129">
    <property type="protein sequence ID" value="TFY69721.1"/>
    <property type="molecule type" value="Genomic_DNA"/>
</dbReference>
<name>A0A4Y9Z7D5_9AGAM</name>
<comment type="caution">
    <text evidence="2">The sequence shown here is derived from an EMBL/GenBank/DDBJ whole genome shotgun (WGS) entry which is preliminary data.</text>
</comment>
<sequence>MRSTPAFSLSLAPSSSITPLLDPSSNPTIARYVPTYLDSNGNANGTGRPTPNTPAAYLLRPPHAHAYGYGIGIAADISTLHRDSARRLPLGFADCHLASAPVFIQHWRQRQGAPFLRRDVSIQSVLVSGASAVLAHRTHVCPITRERETRAKRKPQFGPAPLKLASDFGLPTRPRPDAPDPLPARLITSPSHHPPPHPIQFHPSPRPFHGSVADPLPWKIPQIARAVSQIASWVRHDVAMNFTLLRGLRTGGEACSQAAVDDVDDVPPNRRILLAAQGRSLGAYLIARARLPVLVRVLPSSSAGKHTGHLHQLQRVPRSDSDPGDGSWFGLRRVLTRTARFELGLGLGLRLATLGAIAIATTAGADNAVYLGVVMHWHLNARSGGEVQV</sequence>
<accession>A0A4Y9Z7D5</accession>
<feature type="region of interest" description="Disordered" evidence="1">
    <location>
        <begin position="148"/>
        <end position="206"/>
    </location>
</feature>